<keyword evidence="2" id="KW-0812">Transmembrane</keyword>
<dbReference type="AlphaFoldDB" id="A0A1H6BHQ3"/>
<feature type="transmembrane region" description="Helical" evidence="2">
    <location>
        <begin position="21"/>
        <end position="38"/>
    </location>
</feature>
<name>A0A1H6BHQ3_9ACTN</name>
<sequence>MGDRRRGHALTEGETGRITRFVILTLGLLGFVVFPGAGPSPVGSGIGPRTGAAQPPPAHQAPGRGRAGTAGGATGQTSTAETRSVASSTSAAPPYTALQEADPVTPAGGAEIALPRRSHTVPPDTRTAVPTGPRSLPSRGRAPPASTGS</sequence>
<evidence type="ECO:0000256" key="1">
    <source>
        <dbReference type="SAM" id="MobiDB-lite"/>
    </source>
</evidence>
<feature type="compositionally biased region" description="Low complexity" evidence="1">
    <location>
        <begin position="75"/>
        <end position="97"/>
    </location>
</feature>
<feature type="compositionally biased region" description="Gly residues" evidence="1">
    <location>
        <begin position="65"/>
        <end position="74"/>
    </location>
</feature>
<organism evidence="3 4">
    <name type="scientific">Thermomonospora echinospora</name>
    <dbReference type="NCBI Taxonomy" id="1992"/>
    <lineage>
        <taxon>Bacteria</taxon>
        <taxon>Bacillati</taxon>
        <taxon>Actinomycetota</taxon>
        <taxon>Actinomycetes</taxon>
        <taxon>Streptosporangiales</taxon>
        <taxon>Thermomonosporaceae</taxon>
        <taxon>Thermomonospora</taxon>
    </lineage>
</organism>
<dbReference type="RefSeq" id="WP_103938960.1">
    <property type="nucleotide sequence ID" value="NZ_FNVO01000007.1"/>
</dbReference>
<keyword evidence="2" id="KW-1133">Transmembrane helix</keyword>
<dbReference type="EMBL" id="FNVO01000007">
    <property type="protein sequence ID" value="SEG60230.1"/>
    <property type="molecule type" value="Genomic_DNA"/>
</dbReference>
<protein>
    <submittedName>
        <fullName evidence="3">Uncharacterized protein</fullName>
    </submittedName>
</protein>
<evidence type="ECO:0000313" key="3">
    <source>
        <dbReference type="EMBL" id="SEG60230.1"/>
    </source>
</evidence>
<feature type="region of interest" description="Disordered" evidence="1">
    <location>
        <begin position="39"/>
        <end position="149"/>
    </location>
</feature>
<keyword evidence="4" id="KW-1185">Reference proteome</keyword>
<proteinExistence type="predicted"/>
<evidence type="ECO:0000256" key="2">
    <source>
        <dbReference type="SAM" id="Phobius"/>
    </source>
</evidence>
<evidence type="ECO:0000313" key="4">
    <source>
        <dbReference type="Proteomes" id="UP000236723"/>
    </source>
</evidence>
<keyword evidence="2" id="KW-0472">Membrane</keyword>
<dbReference type="OrthoDB" id="9916776at2"/>
<dbReference type="Proteomes" id="UP000236723">
    <property type="component" value="Unassembled WGS sequence"/>
</dbReference>
<reference evidence="4" key="1">
    <citation type="submission" date="2016-10" db="EMBL/GenBank/DDBJ databases">
        <authorList>
            <person name="Varghese N."/>
            <person name="Submissions S."/>
        </authorList>
    </citation>
    <scope>NUCLEOTIDE SEQUENCE [LARGE SCALE GENOMIC DNA]</scope>
    <source>
        <strain evidence="4">DSM 43163</strain>
    </source>
</reference>
<accession>A0A1H6BHQ3</accession>
<gene>
    <name evidence="3" type="ORF">SAMN04489712_107117</name>
</gene>